<organism evidence="5">
    <name type="scientific">Prevotella sp. GTC17254</name>
    <dbReference type="NCBI Taxonomy" id="3236794"/>
    <lineage>
        <taxon>Bacteria</taxon>
        <taxon>Pseudomonadati</taxon>
        <taxon>Bacteroidota</taxon>
        <taxon>Bacteroidia</taxon>
        <taxon>Bacteroidales</taxon>
        <taxon>Prevotellaceae</taxon>
        <taxon>Prevotella</taxon>
    </lineage>
</organism>
<feature type="active site" evidence="2">
    <location>
        <position position="54"/>
    </location>
</feature>
<protein>
    <recommendedName>
        <fullName evidence="1">Aminopeptidase</fullName>
    </recommendedName>
</protein>
<evidence type="ECO:0000313" key="5">
    <source>
        <dbReference type="EMBL" id="BFO73290.1"/>
    </source>
</evidence>
<keyword evidence="1" id="KW-0378">Hydrolase</keyword>
<feature type="chain" id="PRO_5044266092" description="Aminopeptidase" evidence="3">
    <location>
        <begin position="20"/>
        <end position="401"/>
    </location>
</feature>
<dbReference type="GO" id="GO:0006508">
    <property type="term" value="P:proteolysis"/>
    <property type="evidence" value="ECO:0007669"/>
    <property type="project" value="UniProtKB-KW"/>
</dbReference>
<dbReference type="InterPro" id="IPR038765">
    <property type="entry name" value="Papain-like_cys_pep_sf"/>
</dbReference>
<dbReference type="InterPro" id="IPR000668">
    <property type="entry name" value="Peptidase_C1A_C"/>
</dbReference>
<keyword evidence="1" id="KW-0645">Protease</keyword>
<accession>A0AB33J4S7</accession>
<dbReference type="Gene3D" id="3.90.70.10">
    <property type="entry name" value="Cysteine proteinases"/>
    <property type="match status" value="1"/>
</dbReference>
<keyword evidence="3" id="KW-0732">Signal</keyword>
<comment type="similarity">
    <text evidence="1">Belongs to the peptidase C1 family.</text>
</comment>
<evidence type="ECO:0000256" key="1">
    <source>
        <dbReference type="PIRNR" id="PIRNR005700"/>
    </source>
</evidence>
<evidence type="ECO:0000256" key="3">
    <source>
        <dbReference type="SAM" id="SignalP"/>
    </source>
</evidence>
<dbReference type="GO" id="GO:0070005">
    <property type="term" value="F:cysteine-type aminopeptidase activity"/>
    <property type="evidence" value="ECO:0007669"/>
    <property type="project" value="InterPro"/>
</dbReference>
<dbReference type="EMBL" id="AP035786">
    <property type="protein sequence ID" value="BFO73290.1"/>
    <property type="molecule type" value="Genomic_DNA"/>
</dbReference>
<feature type="signal peptide" evidence="3">
    <location>
        <begin position="1"/>
        <end position="19"/>
    </location>
</feature>
<dbReference type="Pfam" id="PF03051">
    <property type="entry name" value="Peptidase_C1_2"/>
    <property type="match status" value="1"/>
</dbReference>
<sequence length="401" mass="45367">MKKALVVALLAFVGTVASAQDTKTTKENKNKPVFTVVKENKITSIKNQSRSGTCWDYSTLSFFESEILKKSGKTYDLCEMFVANKTYMDRATMAVRMHGDVSFSQGGSAYDPLYCIQNYGIVPENAMPLPGTLYGDSLANFSELFSVMTPYVESVAKSKSDKLSTAWKSGLQGILDAYLGKCPEKFMYEGKSYTPQTFAASLGLDWNDYISFTSYTHHPMWTQFAVEVQDNWRWPLSWNVPIDDLCKIIDNAIYNGYTVAWGGDVSEDGFTRSGLGLAYNMERVRDMSGTDADRWLKFNKSKKRDVVDSLGVNAPEVVPTQKMRQEAFDNWTTTDDHGMHIFGIAKDQNGKEYYMVKNSWGETGDYKGIWYMSKAFVAYKTMDFMVNKNAVPQDIRKKLKL</sequence>
<evidence type="ECO:0000259" key="4">
    <source>
        <dbReference type="Pfam" id="PF00112"/>
    </source>
</evidence>
<feature type="active site" evidence="2">
    <location>
        <position position="358"/>
    </location>
</feature>
<name>A0AB33J4S7_9BACT</name>
<feature type="active site" evidence="2">
    <location>
        <position position="337"/>
    </location>
</feature>
<dbReference type="Pfam" id="PF00112">
    <property type="entry name" value="Peptidase_C1"/>
    <property type="match status" value="1"/>
</dbReference>
<evidence type="ECO:0000256" key="2">
    <source>
        <dbReference type="PIRSR" id="PIRSR005700-1"/>
    </source>
</evidence>
<keyword evidence="1" id="KW-0788">Thiol protease</keyword>
<dbReference type="InterPro" id="IPR004134">
    <property type="entry name" value="Peptidase_C1B"/>
</dbReference>
<proteinExistence type="inferred from homology"/>
<dbReference type="SUPFAM" id="SSF54001">
    <property type="entry name" value="Cysteine proteinases"/>
    <property type="match status" value="1"/>
</dbReference>
<dbReference type="AlphaFoldDB" id="A0AB33J4S7"/>
<reference evidence="5" key="1">
    <citation type="submission" date="2024-07" db="EMBL/GenBank/DDBJ databases">
        <title>Complete genome sequence of Prevotella sp. YM-2024 GTC17254.</title>
        <authorList>
            <person name="Hayashi M."/>
            <person name="Muto Y."/>
            <person name="Tanaka K."/>
            <person name="Niwa H."/>
        </authorList>
    </citation>
    <scope>NUCLEOTIDE SEQUENCE</scope>
    <source>
        <strain evidence="5">GTC17254</strain>
    </source>
</reference>
<keyword evidence="1" id="KW-0031">Aminopeptidase</keyword>
<gene>
    <name evidence="5" type="ORF">GTC17254_08870</name>
</gene>
<feature type="domain" description="Peptidase C1A papain C-terminal" evidence="4">
    <location>
        <begin position="39"/>
        <end position="80"/>
    </location>
</feature>
<dbReference type="PIRSF" id="PIRSF005700">
    <property type="entry name" value="PepC"/>
    <property type="match status" value="1"/>
</dbReference>